<evidence type="ECO:0000313" key="2">
    <source>
        <dbReference type="Proteomes" id="UP000229916"/>
    </source>
</evidence>
<comment type="caution">
    <text evidence="1">The sequence shown here is derived from an EMBL/GenBank/DDBJ whole genome shotgun (WGS) entry which is preliminary data.</text>
</comment>
<sequence length="168" mass="18804">MNKAVVITQPDYDYTTRYISAWAGKIIDLCRKKKIQTITLKGKRSNRHEFESVVKKVNPRFIFLNGHGNEIAVAGQDGEILVQLNINESTLRSRIIYALSCRSAKILGKEGISKGVETYIGYKEDFIFSYDENELPLLAPWYPSRRIGGSASLLIIRFIPASPAGGHG</sequence>
<evidence type="ECO:0000313" key="1">
    <source>
        <dbReference type="EMBL" id="PIU68800.1"/>
    </source>
</evidence>
<protein>
    <recommendedName>
        <fullName evidence="3">Gingipain domain-containing protein</fullName>
    </recommendedName>
</protein>
<gene>
    <name evidence="1" type="ORF">COS81_02620</name>
</gene>
<organism evidence="1 2">
    <name type="scientific">candidate division WWE3 bacterium CG06_land_8_20_14_3_00_42_16</name>
    <dbReference type="NCBI Taxonomy" id="1975083"/>
    <lineage>
        <taxon>Bacteria</taxon>
        <taxon>Katanobacteria</taxon>
    </lineage>
</organism>
<name>A0A2M7ANF2_UNCKA</name>
<dbReference type="Proteomes" id="UP000229916">
    <property type="component" value="Unassembled WGS sequence"/>
</dbReference>
<accession>A0A2M7ANF2</accession>
<reference evidence="2" key="1">
    <citation type="submission" date="2017-09" db="EMBL/GenBank/DDBJ databases">
        <title>Depth-based differentiation of microbial function through sediment-hosted aquifers and enrichment of novel symbionts in the deep terrestrial subsurface.</title>
        <authorList>
            <person name="Probst A.J."/>
            <person name="Ladd B."/>
            <person name="Jarett J.K."/>
            <person name="Geller-Mcgrath D.E."/>
            <person name="Sieber C.M.K."/>
            <person name="Emerson J.B."/>
            <person name="Anantharaman K."/>
            <person name="Thomas B.C."/>
            <person name="Malmstrom R."/>
            <person name="Stieglmeier M."/>
            <person name="Klingl A."/>
            <person name="Woyke T."/>
            <person name="Ryan C.M."/>
            <person name="Banfield J.F."/>
        </authorList>
    </citation>
    <scope>NUCLEOTIDE SEQUENCE [LARGE SCALE GENOMIC DNA]</scope>
</reference>
<dbReference type="EMBL" id="PEWD01000054">
    <property type="protein sequence ID" value="PIU68800.1"/>
    <property type="molecule type" value="Genomic_DNA"/>
</dbReference>
<proteinExistence type="predicted"/>
<dbReference type="AlphaFoldDB" id="A0A2M7ANF2"/>
<evidence type="ECO:0008006" key="3">
    <source>
        <dbReference type="Google" id="ProtNLM"/>
    </source>
</evidence>